<dbReference type="PANTHER" id="PTHR12756">
    <property type="entry name" value="CYTOSOLIC CARBOXYPEPTIDASE"/>
    <property type="match status" value="1"/>
</dbReference>
<dbReference type="InterPro" id="IPR050821">
    <property type="entry name" value="Cytosolic_carboxypeptidase"/>
</dbReference>
<dbReference type="PROSITE" id="PS52035">
    <property type="entry name" value="PEPTIDASE_M14"/>
    <property type="match status" value="1"/>
</dbReference>
<accession>B7VMQ0</accession>
<feature type="active site" description="Proton donor/acceptor" evidence="2">
    <location>
        <position position="356"/>
    </location>
</feature>
<organism evidence="4 5">
    <name type="scientific">Vibrio atlanticus (strain LGP32)</name>
    <name type="common">Vibrio splendidus (strain Mel32)</name>
    <dbReference type="NCBI Taxonomy" id="575788"/>
    <lineage>
        <taxon>Bacteria</taxon>
        <taxon>Pseudomonadati</taxon>
        <taxon>Pseudomonadota</taxon>
        <taxon>Gammaproteobacteria</taxon>
        <taxon>Vibrionales</taxon>
        <taxon>Vibrionaceae</taxon>
        <taxon>Vibrio</taxon>
    </lineage>
</organism>
<evidence type="ECO:0000313" key="4">
    <source>
        <dbReference type="EMBL" id="CAV18301.1"/>
    </source>
</evidence>
<dbReference type="eggNOG" id="COG2866">
    <property type="taxonomic scope" value="Bacteria"/>
</dbReference>
<dbReference type="SUPFAM" id="SSF53187">
    <property type="entry name" value="Zn-dependent exopeptidases"/>
    <property type="match status" value="1"/>
</dbReference>
<dbReference type="InterPro" id="IPR040626">
    <property type="entry name" value="Pepdidase_M14_N"/>
</dbReference>
<proteinExistence type="inferred from homology"/>
<dbReference type="GO" id="GO:0008270">
    <property type="term" value="F:zinc ion binding"/>
    <property type="evidence" value="ECO:0007669"/>
    <property type="project" value="InterPro"/>
</dbReference>
<dbReference type="KEGG" id="vsp:VS_1175"/>
<protein>
    <recommendedName>
        <fullName evidence="3">Peptidase M14 domain-containing protein</fullName>
    </recommendedName>
</protein>
<dbReference type="Gene3D" id="3.40.630.10">
    <property type="entry name" value="Zn peptidases"/>
    <property type="match status" value="1"/>
</dbReference>
<dbReference type="GO" id="GO:0006508">
    <property type="term" value="P:proteolysis"/>
    <property type="evidence" value="ECO:0007669"/>
    <property type="project" value="InterPro"/>
</dbReference>
<dbReference type="SMART" id="SM00631">
    <property type="entry name" value="Zn_pept"/>
    <property type="match status" value="1"/>
</dbReference>
<dbReference type="STRING" id="575788.VS_1175"/>
<dbReference type="EMBL" id="FM954972">
    <property type="protein sequence ID" value="CAV18301.1"/>
    <property type="molecule type" value="Genomic_DNA"/>
</dbReference>
<feature type="domain" description="Peptidase M14" evidence="3">
    <location>
        <begin position="131"/>
        <end position="395"/>
    </location>
</feature>
<dbReference type="CDD" id="cd06234">
    <property type="entry name" value="M14_PaCCP-like"/>
    <property type="match status" value="1"/>
</dbReference>
<dbReference type="GO" id="GO:0004181">
    <property type="term" value="F:metallocarboxypeptidase activity"/>
    <property type="evidence" value="ECO:0007669"/>
    <property type="project" value="InterPro"/>
</dbReference>
<dbReference type="Pfam" id="PF18027">
    <property type="entry name" value="Pepdidase_M14_N"/>
    <property type="match status" value="1"/>
</dbReference>
<gene>
    <name evidence="4" type="ordered locus">VS_1175</name>
</gene>
<dbReference type="InterPro" id="IPR000834">
    <property type="entry name" value="Peptidase_M14"/>
</dbReference>
<comment type="similarity">
    <text evidence="2">Belongs to the peptidase M14 family.</text>
</comment>
<evidence type="ECO:0000256" key="1">
    <source>
        <dbReference type="ARBA" id="ARBA00001947"/>
    </source>
</evidence>
<evidence type="ECO:0000256" key="2">
    <source>
        <dbReference type="PROSITE-ProRule" id="PRU01379"/>
    </source>
</evidence>
<comment type="cofactor">
    <cofactor evidence="1">
        <name>Zn(2+)</name>
        <dbReference type="ChEBI" id="CHEBI:29105"/>
    </cofactor>
</comment>
<evidence type="ECO:0000259" key="3">
    <source>
        <dbReference type="PROSITE" id="PS52035"/>
    </source>
</evidence>
<dbReference type="Pfam" id="PF00246">
    <property type="entry name" value="Peptidase_M14"/>
    <property type="match status" value="1"/>
</dbReference>
<dbReference type="Proteomes" id="UP000009100">
    <property type="component" value="Chromosome 1"/>
</dbReference>
<name>B7VMQ0_VIBA3</name>
<dbReference type="PANTHER" id="PTHR12756:SF11">
    <property type="entry name" value="CYTOSOLIC CARBOXYPEPTIDASE 1"/>
    <property type="match status" value="1"/>
</dbReference>
<sequence>MVCSKKSVLILRQLNYEIKTTMKIFSNFESGNIHVVSADSPQNIQLTIPADNQTEIAQWFHFRLESEAQQAHHFEIGQLATSAYPEGWKDYDVVASYDREEWFRIPSQFDGDTLSFDIIPEHDSMYFAYFAPYSYDRHQDLLHSAQTHPACKLETLGHTLDNNDITLLTIGEPSAEKKNIWVIGRQHPGETMAEWLIEGLLQRLLDETDTVGRSLLDSVVFRVVPNMNPDGSIRGHLRTNGIGVNLNREWQSPSMERSPEVFFVRERMLETGVDLCLDIHGDEAIPYNFVAGSEGTPSYNERIAKLENHFKQALLTITPEFQDEFGYDKDEPGKANMTVGTNWIGEQFKCLAYTVEMPFKDHISHADELYGWSPERSVAFGHDMLAAVWATVDEL</sequence>
<reference evidence="4 5" key="1">
    <citation type="submission" date="2009-02" db="EMBL/GenBank/DDBJ databases">
        <title>Vibrio splendidus str. LGP32 complete genome.</title>
        <authorList>
            <person name="Mazel D."/>
            <person name="Le Roux F."/>
        </authorList>
    </citation>
    <scope>NUCLEOTIDE SEQUENCE [LARGE SCALE GENOMIC DNA]</scope>
    <source>
        <strain evidence="4 5">LGP32</strain>
    </source>
</reference>
<dbReference type="Gene3D" id="2.60.40.3120">
    <property type="match status" value="1"/>
</dbReference>
<evidence type="ECO:0000313" key="5">
    <source>
        <dbReference type="Proteomes" id="UP000009100"/>
    </source>
</evidence>
<dbReference type="HOGENOM" id="CLU_042358_0_0_6"/>
<dbReference type="AlphaFoldDB" id="B7VMQ0"/>